<gene>
    <name evidence="2" type="ORF">ACFSRY_04040</name>
</gene>
<evidence type="ECO:0000256" key="1">
    <source>
        <dbReference type="SAM" id="Phobius"/>
    </source>
</evidence>
<keyword evidence="1" id="KW-0472">Membrane</keyword>
<comment type="caution">
    <text evidence="2">The sequence shown here is derived from an EMBL/GenBank/DDBJ whole genome shotgun (WGS) entry which is preliminary data.</text>
</comment>
<dbReference type="Proteomes" id="UP001597544">
    <property type="component" value="Unassembled WGS sequence"/>
</dbReference>
<reference evidence="3" key="1">
    <citation type="journal article" date="2019" name="Int. J. Syst. Evol. Microbiol.">
        <title>The Global Catalogue of Microorganisms (GCM) 10K type strain sequencing project: providing services to taxonomists for standard genome sequencing and annotation.</title>
        <authorList>
            <consortium name="The Broad Institute Genomics Platform"/>
            <consortium name="The Broad Institute Genome Sequencing Center for Infectious Disease"/>
            <person name="Wu L."/>
            <person name="Ma J."/>
        </authorList>
    </citation>
    <scope>NUCLEOTIDE SEQUENCE [LARGE SCALE GENOMIC DNA]</scope>
    <source>
        <strain evidence="3">KCTC 42498</strain>
    </source>
</reference>
<keyword evidence="1" id="KW-1133">Transmembrane helix</keyword>
<protein>
    <recommendedName>
        <fullName evidence="4">PH domain-containing protein</fullName>
    </recommendedName>
</protein>
<evidence type="ECO:0008006" key="4">
    <source>
        <dbReference type="Google" id="ProtNLM"/>
    </source>
</evidence>
<evidence type="ECO:0000313" key="2">
    <source>
        <dbReference type="EMBL" id="MFD2513023.1"/>
    </source>
</evidence>
<proteinExistence type="predicted"/>
<keyword evidence="1" id="KW-0812">Transmembrane</keyword>
<sequence length="161" mass="18377">MRGNNFSYNTGYYFSTAARLLGLGATALALFQIIDGSIAAYLFLPSGVITQFTHCRTEFDLLKRTYREGVRFGTVTFGKILHLPGIDFLYLNKNKYAGQVELRASMMRFRSVKYDGFIKLADNTKLHLVQDESKEEALKRMGKISDDLGIELRDQTEIKHY</sequence>
<feature type="transmembrane region" description="Helical" evidence="1">
    <location>
        <begin position="20"/>
        <end position="44"/>
    </location>
</feature>
<name>A0ABW5II96_9BACT</name>
<organism evidence="2 3">
    <name type="scientific">Pontibacter locisalis</name>
    <dbReference type="NCBI Taxonomy" id="1719035"/>
    <lineage>
        <taxon>Bacteria</taxon>
        <taxon>Pseudomonadati</taxon>
        <taxon>Bacteroidota</taxon>
        <taxon>Cytophagia</taxon>
        <taxon>Cytophagales</taxon>
        <taxon>Hymenobacteraceae</taxon>
        <taxon>Pontibacter</taxon>
    </lineage>
</organism>
<accession>A0ABW5II96</accession>
<dbReference type="RefSeq" id="WP_377503482.1">
    <property type="nucleotide sequence ID" value="NZ_JBHULU010000004.1"/>
</dbReference>
<evidence type="ECO:0000313" key="3">
    <source>
        <dbReference type="Proteomes" id="UP001597544"/>
    </source>
</evidence>
<keyword evidence="3" id="KW-1185">Reference proteome</keyword>
<dbReference type="EMBL" id="JBHULU010000004">
    <property type="protein sequence ID" value="MFD2513023.1"/>
    <property type="molecule type" value="Genomic_DNA"/>
</dbReference>